<gene>
    <name evidence="3" type="ORF">GTC17253_16670</name>
</gene>
<dbReference type="Pfam" id="PF22243">
    <property type="entry name" value="DUF5018-rel"/>
    <property type="match status" value="1"/>
</dbReference>
<dbReference type="Gene3D" id="2.60.40.4120">
    <property type="match status" value="1"/>
</dbReference>
<feature type="domain" description="DUF5018" evidence="2">
    <location>
        <begin position="36"/>
        <end position="148"/>
    </location>
</feature>
<dbReference type="EMBL" id="AP035785">
    <property type="protein sequence ID" value="BFO71701.1"/>
    <property type="molecule type" value="Genomic_DNA"/>
</dbReference>
<dbReference type="PROSITE" id="PS51257">
    <property type="entry name" value="PROKAR_LIPOPROTEIN"/>
    <property type="match status" value="1"/>
</dbReference>
<evidence type="ECO:0000256" key="1">
    <source>
        <dbReference type="SAM" id="SignalP"/>
    </source>
</evidence>
<dbReference type="AlphaFoldDB" id="A0AB33IPY4"/>
<evidence type="ECO:0000313" key="3">
    <source>
        <dbReference type="EMBL" id="BFO71701.1"/>
    </source>
</evidence>
<dbReference type="InterPro" id="IPR054460">
    <property type="entry name" value="DUF5018-rel"/>
</dbReference>
<proteinExistence type="predicted"/>
<evidence type="ECO:0000259" key="2">
    <source>
        <dbReference type="Pfam" id="PF22243"/>
    </source>
</evidence>
<feature type="chain" id="PRO_5044250674" description="DUF5018 domain-containing protein" evidence="1">
    <location>
        <begin position="22"/>
        <end position="154"/>
    </location>
</feature>
<protein>
    <recommendedName>
        <fullName evidence="2">DUF5018 domain-containing protein</fullName>
    </recommendedName>
</protein>
<reference evidence="3" key="1">
    <citation type="submission" date="2024-07" db="EMBL/GenBank/DDBJ databases">
        <title>Complete genome sequence of Prevotella sp. YM-2024 GTC17253.</title>
        <authorList>
            <person name="Hayashi M."/>
            <person name="Muto Y."/>
            <person name="Tanaka K."/>
            <person name="Niwa H."/>
        </authorList>
    </citation>
    <scope>NUCLEOTIDE SEQUENCE</scope>
    <source>
        <strain evidence="3">GTC17253</strain>
    </source>
</reference>
<name>A0AB33IPY4_9BACT</name>
<feature type="signal peptide" evidence="1">
    <location>
        <begin position="1"/>
        <end position="21"/>
    </location>
</feature>
<keyword evidence="1" id="KW-0732">Signal</keyword>
<accession>A0AB33IPY4</accession>
<sequence>MRYIKFIAMMIVTLFTFTSCLESGLEDLDTYEGKDITSSYVYYRYVDKASTIPASGEAAVKQLQLNAKQTIDAEKGTCEIVASLPKNFPSAEKGNISLANLMVAVQLSTAAVIEPIGDAPKLGVPADWSQSHKYTIKAADGSKKEWTLTVSLNK</sequence>
<organism evidence="3">
    <name type="scientific">Prevotella sp. GTC17253</name>
    <dbReference type="NCBI Taxonomy" id="3236793"/>
    <lineage>
        <taxon>Bacteria</taxon>
        <taxon>Pseudomonadati</taxon>
        <taxon>Bacteroidota</taxon>
        <taxon>Bacteroidia</taxon>
        <taxon>Bacteroidales</taxon>
        <taxon>Prevotellaceae</taxon>
        <taxon>Prevotella</taxon>
    </lineage>
</organism>